<accession>A0A2X4RPF7</accession>
<proteinExistence type="predicted"/>
<gene>
    <name evidence="2" type="ORF">NCTC10288_00703</name>
</gene>
<dbReference type="PANTHER" id="PTHR43236">
    <property type="entry name" value="ANTITOXIN HIGA1"/>
    <property type="match status" value="1"/>
</dbReference>
<dbReference type="KEGG" id="cmin:NCTC10288_00703"/>
<reference evidence="2 3" key="1">
    <citation type="submission" date="2018-06" db="EMBL/GenBank/DDBJ databases">
        <authorList>
            <consortium name="Pathogen Informatics"/>
            <person name="Doyle S."/>
        </authorList>
    </citation>
    <scope>NUCLEOTIDE SEQUENCE [LARGE SCALE GENOMIC DNA]</scope>
    <source>
        <strain evidence="2 3">NCTC10288</strain>
    </source>
</reference>
<dbReference type="AlphaFoldDB" id="A0A2X4RPF7"/>
<dbReference type="InterPro" id="IPR010359">
    <property type="entry name" value="IrrE_HExxH"/>
</dbReference>
<evidence type="ECO:0000313" key="3">
    <source>
        <dbReference type="Proteomes" id="UP000249264"/>
    </source>
</evidence>
<evidence type="ECO:0000313" key="2">
    <source>
        <dbReference type="EMBL" id="SQH99222.1"/>
    </source>
</evidence>
<dbReference type="PANTHER" id="PTHR43236:SF1">
    <property type="entry name" value="BLL7220 PROTEIN"/>
    <property type="match status" value="1"/>
</dbReference>
<dbReference type="OrthoDB" id="572608at2"/>
<organism evidence="2 3">
    <name type="scientific">Corynebacterium minutissimum</name>
    <dbReference type="NCBI Taxonomy" id="38301"/>
    <lineage>
        <taxon>Bacteria</taxon>
        <taxon>Bacillati</taxon>
        <taxon>Actinomycetota</taxon>
        <taxon>Actinomycetes</taxon>
        <taxon>Mycobacteriales</taxon>
        <taxon>Corynebacteriaceae</taxon>
        <taxon>Corynebacterium</taxon>
    </lineage>
</organism>
<dbReference type="InterPro" id="IPR052345">
    <property type="entry name" value="Rad_response_metalloprotease"/>
</dbReference>
<protein>
    <submittedName>
        <fullName evidence="2">Transcriptional regulator</fullName>
    </submittedName>
</protein>
<dbReference type="Gene3D" id="1.10.10.2910">
    <property type="match status" value="1"/>
</dbReference>
<feature type="domain" description="IrrE N-terminal-like" evidence="1">
    <location>
        <begin position="64"/>
        <end position="158"/>
    </location>
</feature>
<evidence type="ECO:0000259" key="1">
    <source>
        <dbReference type="Pfam" id="PF06114"/>
    </source>
</evidence>
<sequence length="267" mass="29091">MPNSPSPSKQGVELAARFRAKHKLGVGPVDDINDLMKLVGADFIVLDLPEDLDALTLRDPGSGALTVGIGTSNYPFRQRLTIAHEIGHIVAEDITEDGASLQCDKTLPNETRANTFARCVLCPEEALRELPQYEDPEELLSAVVQRFQVSPYVAAIQLHQAGLMSKDTKEELKSHTAKKLASRFGWKATYDHACKIAQLPRASERLVADAYKAFAQGLIALPTVAFAEQVTPEEVADSMYAAPGSVGKNLTGQRDIEADLEDFFANE</sequence>
<name>A0A2X4RPF7_9CORY</name>
<dbReference type="EMBL" id="LS483460">
    <property type="protein sequence ID" value="SQH99222.1"/>
    <property type="molecule type" value="Genomic_DNA"/>
</dbReference>
<dbReference type="Proteomes" id="UP000249264">
    <property type="component" value="Chromosome 1"/>
</dbReference>
<dbReference type="Pfam" id="PF06114">
    <property type="entry name" value="Peptidase_M78"/>
    <property type="match status" value="1"/>
</dbReference>